<proteinExistence type="predicted"/>
<evidence type="ECO:0000313" key="1">
    <source>
        <dbReference type="EMBL" id="QJB03259.1"/>
    </source>
</evidence>
<gene>
    <name evidence="1" type="ORF">MM171B00830_0009</name>
</gene>
<sequence length="153" mass="17408">MSNRMDVPLDQVLSARGTLIVGGKTYHAYKLFLQGRRQEARNMLIKEHFDAYYGEKRNITTDAIVKDMYLELGVKKPDNYKSTDSVVVLRAVMQRVDEYIKQLENFERDGYKETTVVKMSRKGDNYIMRSCGENKVAALAALGHKVIPGVEVG</sequence>
<organism evidence="1">
    <name type="scientific">viral metagenome</name>
    <dbReference type="NCBI Taxonomy" id="1070528"/>
    <lineage>
        <taxon>unclassified sequences</taxon>
        <taxon>metagenomes</taxon>
        <taxon>organismal metagenomes</taxon>
    </lineage>
</organism>
<protein>
    <submittedName>
        <fullName evidence="1">Uncharacterized protein</fullName>
    </submittedName>
</protein>
<name>A0A6M3MDI1_9ZZZZ</name>
<dbReference type="EMBL" id="MT143834">
    <property type="protein sequence ID" value="QJB03259.1"/>
    <property type="molecule type" value="Genomic_DNA"/>
</dbReference>
<reference evidence="1" key="1">
    <citation type="submission" date="2020-03" db="EMBL/GenBank/DDBJ databases">
        <title>The deep terrestrial virosphere.</title>
        <authorList>
            <person name="Holmfeldt K."/>
            <person name="Nilsson E."/>
            <person name="Simone D."/>
            <person name="Lopez-Fernandez M."/>
            <person name="Wu X."/>
            <person name="de Brujin I."/>
            <person name="Lundin D."/>
            <person name="Andersson A."/>
            <person name="Bertilsson S."/>
            <person name="Dopson M."/>
        </authorList>
    </citation>
    <scope>NUCLEOTIDE SEQUENCE</scope>
    <source>
        <strain evidence="1">MM171B00830</strain>
    </source>
</reference>
<dbReference type="AlphaFoldDB" id="A0A6M3MDI1"/>
<accession>A0A6M3MDI1</accession>